<keyword evidence="2" id="KW-1185">Reference proteome</keyword>
<sequence>MDEDEIEVVEIVPIKHTGWSLLVLGVSCLAGVTHVVAETLQSVSIMAAQHNLHKREEDEFYEVVKNG</sequence>
<name>A0A2H4PR33_9CAUD</name>
<proteinExistence type="predicted"/>
<evidence type="ECO:0000313" key="2">
    <source>
        <dbReference type="Proteomes" id="UP000240216"/>
    </source>
</evidence>
<evidence type="ECO:0000313" key="1">
    <source>
        <dbReference type="EMBL" id="ATW69387.1"/>
    </source>
</evidence>
<dbReference type="EMBL" id="MG518520">
    <property type="protein sequence ID" value="ATW69387.1"/>
    <property type="molecule type" value="Genomic_DNA"/>
</dbReference>
<gene>
    <name evidence="1" type="ORF">SEA_IMMANUEL3_6</name>
</gene>
<reference evidence="2" key="1">
    <citation type="submission" date="2017-11" db="EMBL/GenBank/DDBJ databases">
        <authorList>
            <person name="McClendondon-Moss T.O."/>
            <person name="Donegan-Quick R.D."/>
            <person name="Bhuiyan S."/>
            <person name="Visi D.K."/>
            <person name="Allen M.S."/>
            <person name="Hughes L.E."/>
            <person name="Garlena R.A."/>
            <person name="Russell D.A."/>
            <person name="Pope W.H."/>
            <person name="Jacobs-Sera D."/>
            <person name="Hendrix R.W."/>
            <person name="Hatfull G.F."/>
        </authorList>
    </citation>
    <scope>NUCLEOTIDE SEQUENCE [LARGE SCALE GENOMIC DNA]</scope>
</reference>
<organism evidence="1 2">
    <name type="scientific">Streptomyces phage Immanuel3</name>
    <dbReference type="NCBI Taxonomy" id="2053813"/>
    <lineage>
        <taxon>Viruses</taxon>
        <taxon>Duplodnaviria</taxon>
        <taxon>Heunggongvirae</taxon>
        <taxon>Uroviricota</taxon>
        <taxon>Caudoviricetes</taxon>
        <taxon>Beephvirinae</taxon>
        <taxon>Immanueltrevirus</taxon>
        <taxon>Immanueltrevirus immanuel3</taxon>
    </lineage>
</organism>
<protein>
    <submittedName>
        <fullName evidence="1">Uncharacterized protein</fullName>
    </submittedName>
</protein>
<accession>A0A2H4PR33</accession>
<dbReference type="Proteomes" id="UP000240216">
    <property type="component" value="Segment"/>
</dbReference>